<dbReference type="AlphaFoldDB" id="A0A127Q9Q8"/>
<reference evidence="1 2" key="1">
    <citation type="submission" date="2015-11" db="EMBL/GenBank/DDBJ databases">
        <title>Exploring the genomic traits of fungus-feeding bacterial genus Collimonas.</title>
        <authorList>
            <person name="Song C."/>
            <person name="Schmidt R."/>
            <person name="de Jager V."/>
            <person name="Krzyzanowska D."/>
            <person name="Jongedijk E."/>
            <person name="Cankar K."/>
            <person name="Beekwilder J."/>
            <person name="van Veen A."/>
            <person name="de Boer W."/>
            <person name="van Veen J.A."/>
            <person name="Garbeva P."/>
        </authorList>
    </citation>
    <scope>NUCLEOTIDE SEQUENCE [LARGE SCALE GENOMIC DNA]</scope>
    <source>
        <strain evidence="1 2">Ter91</strain>
    </source>
</reference>
<evidence type="ECO:0000313" key="2">
    <source>
        <dbReference type="Proteomes" id="UP000074561"/>
    </source>
</evidence>
<proteinExistence type="predicted"/>
<organism evidence="1 2">
    <name type="scientific">Collimonas pratensis</name>
    <dbReference type="NCBI Taxonomy" id="279113"/>
    <lineage>
        <taxon>Bacteria</taxon>
        <taxon>Pseudomonadati</taxon>
        <taxon>Pseudomonadota</taxon>
        <taxon>Betaproteobacteria</taxon>
        <taxon>Burkholderiales</taxon>
        <taxon>Oxalobacteraceae</taxon>
        <taxon>Collimonas</taxon>
    </lineage>
</organism>
<accession>A0A127Q9Q8</accession>
<dbReference type="EMBL" id="CP013234">
    <property type="protein sequence ID" value="AMP06605.1"/>
    <property type="molecule type" value="Genomic_DNA"/>
</dbReference>
<dbReference type="STRING" id="279113.CPter91_4292"/>
<gene>
    <name evidence="1" type="ORF">CPter91_4292</name>
</gene>
<dbReference type="KEGG" id="cpra:CPter91_4292"/>
<dbReference type="PATRIC" id="fig|279113.9.peg.4260"/>
<dbReference type="Proteomes" id="UP000074561">
    <property type="component" value="Chromosome"/>
</dbReference>
<protein>
    <submittedName>
        <fullName evidence="1">Uncharacterized protein</fullName>
    </submittedName>
</protein>
<evidence type="ECO:0000313" key="1">
    <source>
        <dbReference type="EMBL" id="AMP06605.1"/>
    </source>
</evidence>
<sequence>MAIQQLSAREIDQVSGGCCLFFSKFFSSCFSNFFKSCMPSKPSCNKPKPPTPPQPA</sequence>
<name>A0A127Q9Q8_9BURK</name>